<evidence type="ECO:0000256" key="4">
    <source>
        <dbReference type="ARBA" id="ARBA00029839"/>
    </source>
</evidence>
<dbReference type="InterPro" id="IPR050469">
    <property type="entry name" value="Diguanylate_Cyclase"/>
</dbReference>
<dbReference type="InterPro" id="IPR048442">
    <property type="entry name" value="DosC_2nd"/>
</dbReference>
<dbReference type="PROSITE" id="PS50887">
    <property type="entry name" value="GGDEF"/>
    <property type="match status" value="1"/>
</dbReference>
<dbReference type="Proteomes" id="UP000050864">
    <property type="component" value="Unassembled WGS sequence"/>
</dbReference>
<sequence>MNNVTSHNADAESSALVIDWKNSLAAAGPQASQVLADLGDQHAAELAAHFYKVMMNDTRASRSLSHDQVRGRLQPAMQRWVGDLLRANPDNVESLIAAQRVVGDVHARVGIPVDLVTRGTRVLKQRMFTLIAESAGHGKAAHAAIASLTASFDIALEGMTLAYSNARDRSSRTDAAYRLFSLVQNVSTERERQRALLLDWENTLLYALASQGEVAGFQPLAQSEFGLWFTHKGIPSFGESSETQQINALVSGVDQLLQHTLNRDSEPSSRALQLQEVRTKVSQIRNLLGMLFERIGELDAGCDALTNLLNRRFLPTVLRREIDLAHKSNGSFAVLLLDLDHFKAINDEHGHEAGDRALQHVASILNQFTRGSDYVFRYGGEEFVVVLVAVEEQQALVIAEGLCRRIHDAPVPLSDEQRLSITASIGVALYDGHPDYERVMARADAAMYQAKKQGRNRVILGTDSLPPAPGLSPLQRR</sequence>
<dbReference type="Pfam" id="PF00990">
    <property type="entry name" value="GGDEF"/>
    <property type="match status" value="1"/>
</dbReference>
<dbReference type="NCBIfam" id="TIGR00254">
    <property type="entry name" value="GGDEF"/>
    <property type="match status" value="1"/>
</dbReference>
<dbReference type="GO" id="GO:0019825">
    <property type="term" value="F:oxygen binding"/>
    <property type="evidence" value="ECO:0007669"/>
    <property type="project" value="InterPro"/>
</dbReference>
<evidence type="ECO:0000256" key="2">
    <source>
        <dbReference type="ARBA" id="ARBA00012528"/>
    </source>
</evidence>
<evidence type="ECO:0000259" key="6">
    <source>
        <dbReference type="PROSITE" id="PS50887"/>
    </source>
</evidence>
<dbReference type="AlphaFoldDB" id="A0A0R0C5L7"/>
<dbReference type="InterPro" id="IPR000160">
    <property type="entry name" value="GGDEF_dom"/>
</dbReference>
<dbReference type="EMBL" id="LDJI01000050">
    <property type="protein sequence ID" value="KRG61754.1"/>
    <property type="molecule type" value="Genomic_DNA"/>
</dbReference>
<dbReference type="SMART" id="SM00267">
    <property type="entry name" value="GGDEF"/>
    <property type="match status" value="1"/>
</dbReference>
<dbReference type="STRING" id="405444.ABB26_17865"/>
<organism evidence="7 8">
    <name type="scientific">Stenotrophomonas humi</name>
    <dbReference type="NCBI Taxonomy" id="405444"/>
    <lineage>
        <taxon>Bacteria</taxon>
        <taxon>Pseudomonadati</taxon>
        <taxon>Pseudomonadota</taxon>
        <taxon>Gammaproteobacteria</taxon>
        <taxon>Lysobacterales</taxon>
        <taxon>Lysobacteraceae</taxon>
        <taxon>Stenotrophomonas</taxon>
    </lineage>
</organism>
<evidence type="ECO:0000256" key="3">
    <source>
        <dbReference type="ARBA" id="ARBA00015125"/>
    </source>
</evidence>
<gene>
    <name evidence="7" type="ORF">ABB26_17865</name>
</gene>
<dbReference type="Pfam" id="PF11563">
    <property type="entry name" value="Protoglobin"/>
    <property type="match status" value="1"/>
</dbReference>
<keyword evidence="8" id="KW-1185">Reference proteome</keyword>
<comment type="catalytic activity">
    <reaction evidence="5">
        <text>2 GTP = 3',3'-c-di-GMP + 2 diphosphate</text>
        <dbReference type="Rhea" id="RHEA:24898"/>
        <dbReference type="ChEBI" id="CHEBI:33019"/>
        <dbReference type="ChEBI" id="CHEBI:37565"/>
        <dbReference type="ChEBI" id="CHEBI:58805"/>
        <dbReference type="EC" id="2.7.7.65"/>
    </reaction>
</comment>
<name>A0A0R0C5L7_9GAMM</name>
<evidence type="ECO:0000313" key="7">
    <source>
        <dbReference type="EMBL" id="KRG61754.1"/>
    </source>
</evidence>
<feature type="domain" description="GGDEF" evidence="6">
    <location>
        <begin position="330"/>
        <end position="463"/>
    </location>
</feature>
<comment type="cofactor">
    <cofactor evidence="1">
        <name>Mg(2+)</name>
        <dbReference type="ChEBI" id="CHEBI:18420"/>
    </cofactor>
</comment>
<dbReference type="PANTHER" id="PTHR45138:SF9">
    <property type="entry name" value="DIGUANYLATE CYCLASE DGCM-RELATED"/>
    <property type="match status" value="1"/>
</dbReference>
<reference evidence="7 8" key="1">
    <citation type="submission" date="2015-05" db="EMBL/GenBank/DDBJ databases">
        <title>Genome sequencing and analysis of members of genus Stenotrophomonas.</title>
        <authorList>
            <person name="Patil P.P."/>
            <person name="Midha S."/>
            <person name="Patil P.B."/>
        </authorList>
    </citation>
    <scope>NUCLEOTIDE SEQUENCE [LARGE SCALE GENOMIC DNA]</scope>
    <source>
        <strain evidence="7 8">DSM 18929</strain>
    </source>
</reference>
<dbReference type="Pfam" id="PF21118">
    <property type="entry name" value="DosC_2nd"/>
    <property type="match status" value="1"/>
</dbReference>
<dbReference type="CDD" id="cd01949">
    <property type="entry name" value="GGDEF"/>
    <property type="match status" value="1"/>
</dbReference>
<accession>A0A0R0C5L7</accession>
<dbReference type="EC" id="2.7.7.65" evidence="2"/>
<dbReference type="Gene3D" id="1.10.490.10">
    <property type="entry name" value="Globins"/>
    <property type="match status" value="1"/>
</dbReference>
<dbReference type="InterPro" id="IPR029787">
    <property type="entry name" value="Nucleotide_cyclase"/>
</dbReference>
<proteinExistence type="predicted"/>
<dbReference type="InterPro" id="IPR043128">
    <property type="entry name" value="Rev_trsase/Diguanyl_cyclase"/>
</dbReference>
<dbReference type="PANTHER" id="PTHR45138">
    <property type="entry name" value="REGULATORY COMPONENTS OF SENSORY TRANSDUCTION SYSTEM"/>
    <property type="match status" value="1"/>
</dbReference>
<dbReference type="SUPFAM" id="SSF55073">
    <property type="entry name" value="Nucleotide cyclase"/>
    <property type="match status" value="1"/>
</dbReference>
<dbReference type="RefSeq" id="WP_057636058.1">
    <property type="nucleotide sequence ID" value="NZ_LDJI01000050.1"/>
</dbReference>
<dbReference type="OrthoDB" id="9803824at2"/>
<dbReference type="SUPFAM" id="SSF46458">
    <property type="entry name" value="Globin-like"/>
    <property type="match status" value="1"/>
</dbReference>
<dbReference type="InterPro" id="IPR012292">
    <property type="entry name" value="Globin/Proto"/>
</dbReference>
<evidence type="ECO:0000256" key="1">
    <source>
        <dbReference type="ARBA" id="ARBA00001946"/>
    </source>
</evidence>
<evidence type="ECO:0000313" key="8">
    <source>
        <dbReference type="Proteomes" id="UP000050864"/>
    </source>
</evidence>
<dbReference type="Gene3D" id="3.30.70.270">
    <property type="match status" value="1"/>
</dbReference>
<dbReference type="FunFam" id="3.30.70.270:FF:000001">
    <property type="entry name" value="Diguanylate cyclase domain protein"/>
    <property type="match status" value="1"/>
</dbReference>
<dbReference type="GO" id="GO:0052621">
    <property type="term" value="F:diguanylate cyclase activity"/>
    <property type="evidence" value="ECO:0007669"/>
    <property type="project" value="UniProtKB-EC"/>
</dbReference>
<evidence type="ECO:0000256" key="5">
    <source>
        <dbReference type="ARBA" id="ARBA00034247"/>
    </source>
</evidence>
<dbReference type="InterPro" id="IPR044398">
    <property type="entry name" value="Globin-sensor_dom"/>
</dbReference>
<dbReference type="PATRIC" id="fig|405444.3.peg.3111"/>
<protein>
    <recommendedName>
        <fullName evidence="3">Diguanylate cyclase DosC</fullName>
        <ecNumber evidence="2">2.7.7.65</ecNumber>
    </recommendedName>
    <alternativeName>
        <fullName evidence="4">Direct oxygen-sensing cyclase</fullName>
    </alternativeName>
</protein>
<dbReference type="InterPro" id="IPR009050">
    <property type="entry name" value="Globin-like_sf"/>
</dbReference>
<dbReference type="GO" id="GO:0020037">
    <property type="term" value="F:heme binding"/>
    <property type="evidence" value="ECO:0007669"/>
    <property type="project" value="InterPro"/>
</dbReference>
<comment type="caution">
    <text evidence="7">The sequence shown here is derived from an EMBL/GenBank/DDBJ whole genome shotgun (WGS) entry which is preliminary data.</text>
</comment>